<dbReference type="SUPFAM" id="SSF56349">
    <property type="entry name" value="DNA breaking-rejoining enzymes"/>
    <property type="match status" value="1"/>
</dbReference>
<dbReference type="InterPro" id="IPR010998">
    <property type="entry name" value="Integrase_recombinase_N"/>
</dbReference>
<comment type="similarity">
    <text evidence="1">Belongs to the 'phage' integrase family.</text>
</comment>
<dbReference type="Gene3D" id="1.10.150.130">
    <property type="match status" value="1"/>
</dbReference>
<dbReference type="PANTHER" id="PTHR30349">
    <property type="entry name" value="PHAGE INTEGRASE-RELATED"/>
    <property type="match status" value="1"/>
</dbReference>
<sequence>MTKGKDLPSYIHRRKRDGVLLFRKRYAGKIVEIRLETQFSEDEPVPFALHQERERLLNAPAPVRGGQDVAAAIRAYRAAPKYQDLKRRTRDDYEKHLPYFEEKLGHLSPRQIERHHVIAWRDAWAKKKSPHFSNYRLRVLSIVMEHAKDIGLLTKAEENPAKGIKALKYEKQDREPWPDTKVAAFRKTYAYGTRERTLFELCLGTGQRIGDVLRMQWGHIVDDTILVRQGKTGTRLEIPITPNLAAALASTERTSLFILTKDMSKTKRPGQWEYRGASDAMRAAREAVGAEAYDLHALRYTAAVELLLAGCSDDLIAAVTGQSAAMVRHYTRHVRQRVRAREAQDRRDRF</sequence>
<organism evidence="6">
    <name type="scientific">Alloyangia sp. H15</name>
    <dbReference type="NCBI Taxonomy" id="3029062"/>
    <lineage>
        <taxon>Bacteria</taxon>
        <taxon>Pseudomonadati</taxon>
        <taxon>Pseudomonadota</taxon>
        <taxon>Alphaproteobacteria</taxon>
        <taxon>Rhodobacterales</taxon>
        <taxon>Roseobacteraceae</taxon>
        <taxon>Alloyangia</taxon>
    </lineage>
</organism>
<dbReference type="InterPro" id="IPR011010">
    <property type="entry name" value="DNA_brk_join_enz"/>
</dbReference>
<dbReference type="Gene3D" id="1.10.443.10">
    <property type="entry name" value="Intergrase catalytic core"/>
    <property type="match status" value="1"/>
</dbReference>
<protein>
    <submittedName>
        <fullName evidence="6">Tyrosine-type recombinase/integrase</fullName>
    </submittedName>
</protein>
<reference evidence="6" key="1">
    <citation type="submission" date="2023-02" db="EMBL/GenBank/DDBJ databases">
        <title>Description and genomic characterization of Salipiger bruguierae sp. nov., isolated from the sediment of mangrove plant Bruguiera sexangula.</title>
        <authorList>
            <person name="Long M."/>
        </authorList>
    </citation>
    <scope>NUCLEOTIDE SEQUENCE</scope>
    <source>
        <strain evidence="6">H15</strain>
    </source>
</reference>
<feature type="domain" description="Tyr recombinase" evidence="5">
    <location>
        <begin position="172"/>
        <end position="345"/>
    </location>
</feature>
<keyword evidence="4" id="KW-0233">DNA recombination</keyword>
<keyword evidence="2" id="KW-0229">DNA integration</keyword>
<dbReference type="AlphaFoldDB" id="A0AAU8AJG1"/>
<dbReference type="PANTHER" id="PTHR30349:SF64">
    <property type="entry name" value="PROPHAGE INTEGRASE INTD-RELATED"/>
    <property type="match status" value="1"/>
</dbReference>
<dbReference type="InterPro" id="IPR002104">
    <property type="entry name" value="Integrase_catalytic"/>
</dbReference>
<accession>A0AAU8AJG1</accession>
<evidence type="ECO:0000313" key="6">
    <source>
        <dbReference type="EMBL" id="XCC95067.1"/>
    </source>
</evidence>
<dbReference type="GO" id="GO:0003677">
    <property type="term" value="F:DNA binding"/>
    <property type="evidence" value="ECO:0007669"/>
    <property type="project" value="UniProtKB-KW"/>
</dbReference>
<dbReference type="InterPro" id="IPR013762">
    <property type="entry name" value="Integrase-like_cat_sf"/>
</dbReference>
<gene>
    <name evidence="6" type="ORF">PVT71_18420</name>
</gene>
<dbReference type="GO" id="GO:0015074">
    <property type="term" value="P:DNA integration"/>
    <property type="evidence" value="ECO:0007669"/>
    <property type="project" value="UniProtKB-KW"/>
</dbReference>
<keyword evidence="3" id="KW-0238">DNA-binding</keyword>
<proteinExistence type="inferred from homology"/>
<evidence type="ECO:0000259" key="5">
    <source>
        <dbReference type="PROSITE" id="PS51898"/>
    </source>
</evidence>
<evidence type="ECO:0000256" key="2">
    <source>
        <dbReference type="ARBA" id="ARBA00022908"/>
    </source>
</evidence>
<dbReference type="PROSITE" id="PS51898">
    <property type="entry name" value="TYR_RECOMBINASE"/>
    <property type="match status" value="1"/>
</dbReference>
<name>A0AAU8AJG1_9RHOB</name>
<dbReference type="InterPro" id="IPR050090">
    <property type="entry name" value="Tyrosine_recombinase_XerCD"/>
</dbReference>
<dbReference type="Pfam" id="PF00589">
    <property type="entry name" value="Phage_integrase"/>
    <property type="match status" value="1"/>
</dbReference>
<evidence type="ECO:0000256" key="1">
    <source>
        <dbReference type="ARBA" id="ARBA00008857"/>
    </source>
</evidence>
<dbReference type="GO" id="GO:0006310">
    <property type="term" value="P:DNA recombination"/>
    <property type="evidence" value="ECO:0007669"/>
    <property type="project" value="UniProtKB-KW"/>
</dbReference>
<evidence type="ECO:0000256" key="3">
    <source>
        <dbReference type="ARBA" id="ARBA00023125"/>
    </source>
</evidence>
<evidence type="ECO:0000256" key="4">
    <source>
        <dbReference type="ARBA" id="ARBA00023172"/>
    </source>
</evidence>
<dbReference type="EMBL" id="CP123385">
    <property type="protein sequence ID" value="XCC95067.1"/>
    <property type="molecule type" value="Genomic_DNA"/>
</dbReference>
<dbReference type="RefSeq" id="WP_353473904.1">
    <property type="nucleotide sequence ID" value="NZ_CP123385.1"/>
</dbReference>